<protein>
    <submittedName>
        <fullName evidence="2">ABC-2 type transport system permease protein</fullName>
    </submittedName>
</protein>
<dbReference type="EMBL" id="QQBC01000002">
    <property type="protein sequence ID" value="RDI68279.1"/>
    <property type="molecule type" value="Genomic_DNA"/>
</dbReference>
<sequence length="539" mass="56158">MNTLERCREMSHRNLAGADALLSFVLRRERFAVPCWLAGIAALLILQSTGSQRLYATPEKLAQLRATMTASSAALAMSGPARLLDSVGGEIVFEIFAYLSIVTALMNMFLVVRHTRSDEETGRAELIRSARVGRRAPAVAALALAGLADCAVVVLVAGVAVVTGLPVGGSVLFGFALAGVGVVFAALTGVAVQIFENPRGVYGFVTLAIIAAYVLRAIGDVSGGAVSWASPIGWGQRGYPYVEDRWWPLLLSAAAALALSGIAFGLLDRRDFGAGLLRYGRGRATASWAFGSPLGLAWRLHRAALIGWTAGVFALGVAYGSFAESIEDYLADYPEIADYLPGGVADAVNSYLSLCLVITSLLAAAYGIVAALRARGEETAGRAELVLANRTSRSSWLASHLVVAASGGLLVAAAGGLGMGFSYGLTISDGSQLPRVTAAALAEVPAIWCAVAVVALGIGWLPRAAAALAWSVYAYCVVGVLFLTSFDLPGWFDEASPFTHTPRAPLDTVTAAPMMTITAIVLALAGVGLVGFQRRDAGY</sequence>
<keyword evidence="1" id="KW-0812">Transmembrane</keyword>
<dbReference type="STRING" id="1210086.GCA_001613105_01256"/>
<organism evidence="2 3">
    <name type="scientific">Nocardia pseudobrasiliensis</name>
    <dbReference type="NCBI Taxonomy" id="45979"/>
    <lineage>
        <taxon>Bacteria</taxon>
        <taxon>Bacillati</taxon>
        <taxon>Actinomycetota</taxon>
        <taxon>Actinomycetes</taxon>
        <taxon>Mycobacteriales</taxon>
        <taxon>Nocardiaceae</taxon>
        <taxon>Nocardia</taxon>
    </lineage>
</organism>
<feature type="transmembrane region" description="Helical" evidence="1">
    <location>
        <begin position="351"/>
        <end position="374"/>
    </location>
</feature>
<feature type="transmembrane region" description="Helical" evidence="1">
    <location>
        <begin position="438"/>
        <end position="460"/>
    </location>
</feature>
<feature type="transmembrane region" description="Helical" evidence="1">
    <location>
        <begin position="136"/>
        <end position="165"/>
    </location>
</feature>
<feature type="transmembrane region" description="Helical" evidence="1">
    <location>
        <begin position="472"/>
        <end position="492"/>
    </location>
</feature>
<feature type="transmembrane region" description="Helical" evidence="1">
    <location>
        <begin position="171"/>
        <end position="194"/>
    </location>
</feature>
<evidence type="ECO:0000256" key="1">
    <source>
        <dbReference type="SAM" id="Phobius"/>
    </source>
</evidence>
<comment type="caution">
    <text evidence="2">The sequence shown here is derived from an EMBL/GenBank/DDBJ whole genome shotgun (WGS) entry which is preliminary data.</text>
</comment>
<feature type="transmembrane region" description="Helical" evidence="1">
    <location>
        <begin position="95"/>
        <end position="115"/>
    </location>
</feature>
<evidence type="ECO:0000313" key="2">
    <source>
        <dbReference type="EMBL" id="RDI68279.1"/>
    </source>
</evidence>
<dbReference type="Proteomes" id="UP000254869">
    <property type="component" value="Unassembled WGS sequence"/>
</dbReference>
<proteinExistence type="predicted"/>
<accession>A0A370IC19</accession>
<keyword evidence="1" id="KW-0472">Membrane</keyword>
<keyword evidence="3" id="KW-1185">Reference proteome</keyword>
<name>A0A370IC19_9NOCA</name>
<evidence type="ECO:0000313" key="3">
    <source>
        <dbReference type="Proteomes" id="UP000254869"/>
    </source>
</evidence>
<dbReference type="AlphaFoldDB" id="A0A370IC19"/>
<reference evidence="2 3" key="1">
    <citation type="submission" date="2018-07" db="EMBL/GenBank/DDBJ databases">
        <title>Genomic Encyclopedia of Type Strains, Phase IV (KMG-IV): sequencing the most valuable type-strain genomes for metagenomic binning, comparative biology and taxonomic classification.</title>
        <authorList>
            <person name="Goeker M."/>
        </authorList>
    </citation>
    <scope>NUCLEOTIDE SEQUENCE [LARGE SCALE GENOMIC DNA]</scope>
    <source>
        <strain evidence="2 3">DSM 44290</strain>
    </source>
</reference>
<gene>
    <name evidence="2" type="ORF">DFR76_102680</name>
</gene>
<feature type="transmembrane region" description="Helical" evidence="1">
    <location>
        <begin position="512"/>
        <end position="532"/>
    </location>
</feature>
<keyword evidence="1" id="KW-1133">Transmembrane helix</keyword>
<feature type="transmembrane region" description="Helical" evidence="1">
    <location>
        <begin position="395"/>
        <end position="418"/>
    </location>
</feature>
<feature type="transmembrane region" description="Helical" evidence="1">
    <location>
        <begin position="246"/>
        <end position="267"/>
    </location>
</feature>
<feature type="transmembrane region" description="Helical" evidence="1">
    <location>
        <begin position="201"/>
        <end position="219"/>
    </location>
</feature>
<feature type="transmembrane region" description="Helical" evidence="1">
    <location>
        <begin position="31"/>
        <end position="50"/>
    </location>
</feature>
<feature type="transmembrane region" description="Helical" evidence="1">
    <location>
        <begin position="303"/>
        <end position="322"/>
    </location>
</feature>